<dbReference type="AlphaFoldDB" id="A0A8J3U1W7"/>
<reference evidence="1 2" key="1">
    <citation type="submission" date="2021-01" db="EMBL/GenBank/DDBJ databases">
        <title>Whole genome shotgun sequence of Planotetraspora phitsanulokensis NBRC 104273.</title>
        <authorList>
            <person name="Komaki H."/>
            <person name="Tamura T."/>
        </authorList>
    </citation>
    <scope>NUCLEOTIDE SEQUENCE [LARGE SCALE GENOMIC DNA]</scope>
    <source>
        <strain evidence="1 2">NBRC 104273</strain>
    </source>
</reference>
<organism evidence="1 2">
    <name type="scientific">Planotetraspora phitsanulokensis</name>
    <dbReference type="NCBI Taxonomy" id="575192"/>
    <lineage>
        <taxon>Bacteria</taxon>
        <taxon>Bacillati</taxon>
        <taxon>Actinomycetota</taxon>
        <taxon>Actinomycetes</taxon>
        <taxon>Streptosporangiales</taxon>
        <taxon>Streptosporangiaceae</taxon>
        <taxon>Planotetraspora</taxon>
    </lineage>
</organism>
<evidence type="ECO:0000313" key="1">
    <source>
        <dbReference type="EMBL" id="GII36422.1"/>
    </source>
</evidence>
<accession>A0A8J3U1W7</accession>
<keyword evidence="2" id="KW-1185">Reference proteome</keyword>
<proteinExistence type="predicted"/>
<dbReference type="EMBL" id="BOOP01000004">
    <property type="protein sequence ID" value="GII36422.1"/>
    <property type="molecule type" value="Genomic_DNA"/>
</dbReference>
<gene>
    <name evidence="1" type="ORF">Pph01_14250</name>
</gene>
<sequence length="69" mass="7566">MRGSGGLIRQVRGWCISTGTGARDVVLRLDLARSPTVSTPHRDGWEDGVEILGDADLLDWWLKRVGFGS</sequence>
<evidence type="ECO:0008006" key="3">
    <source>
        <dbReference type="Google" id="ProtNLM"/>
    </source>
</evidence>
<name>A0A8J3U1W7_9ACTN</name>
<comment type="caution">
    <text evidence="1">The sequence shown here is derived from an EMBL/GenBank/DDBJ whole genome shotgun (WGS) entry which is preliminary data.</text>
</comment>
<evidence type="ECO:0000313" key="2">
    <source>
        <dbReference type="Proteomes" id="UP000622547"/>
    </source>
</evidence>
<dbReference type="Proteomes" id="UP000622547">
    <property type="component" value="Unassembled WGS sequence"/>
</dbReference>
<protein>
    <recommendedName>
        <fullName evidence="3">MDMPI C-terminal domain-containing protein</fullName>
    </recommendedName>
</protein>